<name>A0AAV0WZF2_9HEMI</name>
<dbReference type="GO" id="GO:0016281">
    <property type="term" value="C:eukaryotic translation initiation factor 4F complex"/>
    <property type="evidence" value="ECO:0007669"/>
    <property type="project" value="TreeGrafter"/>
</dbReference>
<dbReference type="PANTHER" id="PTHR23253:SF78">
    <property type="entry name" value="EUKARYOTIC TRANSLATION INITIATION FACTOR 4G1, ISOFORM B-RELATED"/>
    <property type="match status" value="1"/>
</dbReference>
<keyword evidence="9" id="KW-1185">Reference proteome</keyword>
<protein>
    <recommendedName>
        <fullName evidence="7">MI domain-containing protein</fullName>
    </recommendedName>
</protein>
<accession>A0AAV0WZF2</accession>
<evidence type="ECO:0000256" key="4">
    <source>
        <dbReference type="ARBA" id="ARBA00022845"/>
    </source>
</evidence>
<feature type="region of interest" description="Disordered" evidence="6">
    <location>
        <begin position="306"/>
        <end position="326"/>
    </location>
</feature>
<organism evidence="8 9">
    <name type="scientific">Macrosiphum euphorbiae</name>
    <name type="common">potato aphid</name>
    <dbReference type="NCBI Taxonomy" id="13131"/>
    <lineage>
        <taxon>Eukaryota</taxon>
        <taxon>Metazoa</taxon>
        <taxon>Ecdysozoa</taxon>
        <taxon>Arthropoda</taxon>
        <taxon>Hexapoda</taxon>
        <taxon>Insecta</taxon>
        <taxon>Pterygota</taxon>
        <taxon>Neoptera</taxon>
        <taxon>Paraneoptera</taxon>
        <taxon>Hemiptera</taxon>
        <taxon>Sternorrhyncha</taxon>
        <taxon>Aphidomorpha</taxon>
        <taxon>Aphidoidea</taxon>
        <taxon>Aphididae</taxon>
        <taxon>Macrosiphini</taxon>
        <taxon>Macrosiphum</taxon>
    </lineage>
</organism>
<dbReference type="AlphaFoldDB" id="A0AAV0WZF2"/>
<evidence type="ECO:0000256" key="1">
    <source>
        <dbReference type="ARBA" id="ARBA00005775"/>
    </source>
</evidence>
<dbReference type="GO" id="GO:0003729">
    <property type="term" value="F:mRNA binding"/>
    <property type="evidence" value="ECO:0007669"/>
    <property type="project" value="TreeGrafter"/>
</dbReference>
<evidence type="ECO:0000313" key="9">
    <source>
        <dbReference type="Proteomes" id="UP001160148"/>
    </source>
</evidence>
<comment type="caution">
    <text evidence="8">The sequence shown here is derived from an EMBL/GenBank/DDBJ whole genome shotgun (WGS) entry which is preliminary data.</text>
</comment>
<proteinExistence type="inferred from homology"/>
<dbReference type="Gene3D" id="1.25.40.180">
    <property type="match status" value="3"/>
</dbReference>
<keyword evidence="4" id="KW-0810">Translation regulation</keyword>
<evidence type="ECO:0000256" key="6">
    <source>
        <dbReference type="SAM" id="MobiDB-lite"/>
    </source>
</evidence>
<gene>
    <name evidence="8" type="ORF">MEUPH1_LOCUS16151</name>
</gene>
<reference evidence="8 9" key="1">
    <citation type="submission" date="2023-01" db="EMBL/GenBank/DDBJ databases">
        <authorList>
            <person name="Whitehead M."/>
        </authorList>
    </citation>
    <scope>NUCLEOTIDE SEQUENCE [LARGE SCALE GENOMIC DNA]</scope>
</reference>
<dbReference type="Pfam" id="PF02854">
    <property type="entry name" value="MIF4G"/>
    <property type="match status" value="1"/>
</dbReference>
<dbReference type="InterPro" id="IPR003307">
    <property type="entry name" value="W2_domain"/>
</dbReference>
<feature type="compositionally biased region" description="Basic residues" evidence="6">
    <location>
        <begin position="313"/>
        <end position="326"/>
    </location>
</feature>
<comment type="similarity">
    <text evidence="1">Belongs to the eukaryotic initiation factor 4G family.</text>
</comment>
<evidence type="ECO:0000313" key="8">
    <source>
        <dbReference type="EMBL" id="CAI6360906.1"/>
    </source>
</evidence>
<dbReference type="Proteomes" id="UP001160148">
    <property type="component" value="Unassembled WGS sequence"/>
</dbReference>
<dbReference type="CDD" id="cd11559">
    <property type="entry name" value="W2_eIF4G1_like"/>
    <property type="match status" value="1"/>
</dbReference>
<dbReference type="InterPro" id="IPR016024">
    <property type="entry name" value="ARM-type_fold"/>
</dbReference>
<dbReference type="InterPro" id="IPR003890">
    <property type="entry name" value="MIF4G-like_typ-3"/>
</dbReference>
<feature type="domain" description="MI" evidence="7">
    <location>
        <begin position="459"/>
        <end position="585"/>
    </location>
</feature>
<dbReference type="EMBL" id="CARXXK010000003">
    <property type="protein sequence ID" value="CAI6360906.1"/>
    <property type="molecule type" value="Genomic_DNA"/>
</dbReference>
<dbReference type="SMART" id="SM00543">
    <property type="entry name" value="MIF4G"/>
    <property type="match status" value="1"/>
</dbReference>
<sequence>MPMCVREEVKLNQTENAWVPTAAKKVTKSEVVKTKNEEEQKNNEVYKSVRSILNKITPDNMSSLIDHFKALPIDTIERLEKTIDLVFKKAIEEQTFVPLYSSLCSAMQSVHVRSKYGKTTSFKKLIISKCQSLFELDKAQEKNSSKKLTEINSCKDSEKKKKLQLEFEENEKELRKRSVGNCRFIGELFKQKILTPSIMMYCIRNLVTKKVEEPLECLCNLLKTVGKELEQSYNLDETFKKLKALTSRDMKSEIPTRIKFMIQDVIDLRNDGWTPRRTDNKPKMVHEIENDIKNEAIVHQSISPACNRPEKQNHHHNFRSGKKKSRRENWIEWNAVQNTQQNTTIDQSKLQGFKEKISVKNVCPPKWSITTVNNMIFTISNPHAVLNDDNKSSNSPQTINTSRQPVISKTEGRQRMMSGVASIIPQFAQPNHSINYSSAQFKKTVEEPVLTLDSKIANKISMKCKNILLEYDETQNLEDIIYSLSEDETSVICTRHEEFVKLMSLITLDSNPITLTTVAGNIFAQLLSKQILSVEAITKGIDAVLKDWNDYLMDYPKFFSYIAAIIAPLLLSQNDSFDFKNLKDSCTSIRPDNSSKLFLEVLNKILISKEKQNIKEQLGGILWIYNKWLASEYVPLDIFMPDNQINKYFENDRIGAFLLSIAMYDKLKITIHSYNILCTWISTNIKAEIIKYPQFVRALTIAIVIVCSDLNHAYEDFFDNVHVKLLTYYIRFKTLPEPEIQAREIQCLYGIQIMSAALEHPGGMISKLFHKLYQNSIISKESFELWKKEDKFKAGFNEDLETKTMAVERLNSFFLSVVANDSDEDETAE</sequence>
<dbReference type="GO" id="GO:0006417">
    <property type="term" value="P:regulation of translation"/>
    <property type="evidence" value="ECO:0007669"/>
    <property type="project" value="UniProtKB-KW"/>
</dbReference>
<evidence type="ECO:0000259" key="7">
    <source>
        <dbReference type="PROSITE" id="PS51366"/>
    </source>
</evidence>
<dbReference type="GO" id="GO:0003743">
    <property type="term" value="F:translation initiation factor activity"/>
    <property type="evidence" value="ECO:0007669"/>
    <property type="project" value="UniProtKB-KW"/>
</dbReference>
<evidence type="ECO:0000256" key="3">
    <source>
        <dbReference type="ARBA" id="ARBA00022553"/>
    </source>
</evidence>
<dbReference type="SUPFAM" id="SSF48371">
    <property type="entry name" value="ARM repeat"/>
    <property type="match status" value="3"/>
</dbReference>
<keyword evidence="2" id="KW-0396">Initiation factor</keyword>
<dbReference type="InterPro" id="IPR003891">
    <property type="entry name" value="Initiation_fac_eIF4g_MI"/>
</dbReference>
<keyword evidence="5" id="KW-0648">Protein biosynthesis</keyword>
<evidence type="ECO:0000256" key="2">
    <source>
        <dbReference type="ARBA" id="ARBA00022540"/>
    </source>
</evidence>
<dbReference type="PROSITE" id="PS51366">
    <property type="entry name" value="MI"/>
    <property type="match status" value="1"/>
</dbReference>
<dbReference type="PANTHER" id="PTHR23253">
    <property type="entry name" value="EUKARYOTIC TRANSLATION INITIATION FACTOR 4 GAMMA"/>
    <property type="match status" value="1"/>
</dbReference>
<evidence type="ECO:0000256" key="5">
    <source>
        <dbReference type="ARBA" id="ARBA00022917"/>
    </source>
</evidence>
<keyword evidence="3" id="KW-0597">Phosphoprotein</keyword>
<dbReference type="Pfam" id="PF02020">
    <property type="entry name" value="W2"/>
    <property type="match status" value="1"/>
</dbReference>